<evidence type="ECO:0000313" key="3">
    <source>
        <dbReference type="Proteomes" id="UP000724874"/>
    </source>
</evidence>
<dbReference type="Gene3D" id="3.80.10.10">
    <property type="entry name" value="Ribonuclease Inhibitor"/>
    <property type="match status" value="1"/>
</dbReference>
<dbReference type="Proteomes" id="UP000724874">
    <property type="component" value="Unassembled WGS sequence"/>
</dbReference>
<dbReference type="Gene3D" id="1.20.1280.50">
    <property type="match status" value="1"/>
</dbReference>
<feature type="coiled-coil region" evidence="1">
    <location>
        <begin position="27"/>
        <end position="54"/>
    </location>
</feature>
<dbReference type="AlphaFoldDB" id="A0A9P5NNH8"/>
<accession>A0A9P5NNH8</accession>
<reference evidence="2" key="1">
    <citation type="submission" date="2020-11" db="EMBL/GenBank/DDBJ databases">
        <authorList>
            <consortium name="DOE Joint Genome Institute"/>
            <person name="Ahrendt S."/>
            <person name="Riley R."/>
            <person name="Andreopoulos W."/>
            <person name="LaButti K."/>
            <person name="Pangilinan J."/>
            <person name="Ruiz-duenas F.J."/>
            <person name="Barrasa J.M."/>
            <person name="Sanchez-Garcia M."/>
            <person name="Camarero S."/>
            <person name="Miyauchi S."/>
            <person name="Serrano A."/>
            <person name="Linde D."/>
            <person name="Babiker R."/>
            <person name="Drula E."/>
            <person name="Ayuso-Fernandez I."/>
            <person name="Pacheco R."/>
            <person name="Padilla G."/>
            <person name="Ferreira P."/>
            <person name="Barriuso J."/>
            <person name="Kellner H."/>
            <person name="Castanera R."/>
            <person name="Alfaro M."/>
            <person name="Ramirez L."/>
            <person name="Pisabarro A.G."/>
            <person name="Kuo A."/>
            <person name="Tritt A."/>
            <person name="Lipzen A."/>
            <person name="He G."/>
            <person name="Yan M."/>
            <person name="Ng V."/>
            <person name="Cullen D."/>
            <person name="Martin F."/>
            <person name="Rosso M.-N."/>
            <person name="Henrissat B."/>
            <person name="Hibbett D."/>
            <person name="Martinez A.T."/>
            <person name="Grigoriev I.V."/>
        </authorList>
    </citation>
    <scope>NUCLEOTIDE SEQUENCE</scope>
    <source>
        <strain evidence="2">AH 44721</strain>
    </source>
</reference>
<evidence type="ECO:0000256" key="1">
    <source>
        <dbReference type="SAM" id="Coils"/>
    </source>
</evidence>
<name>A0A9P5NNH8_GYMJU</name>
<dbReference type="OrthoDB" id="3023006at2759"/>
<keyword evidence="1" id="KW-0175">Coiled coil</keyword>
<sequence>MEILKLLEDRCGYQKKRIGSLNWSRDSSAYELELAKILQEQDRYEKERKALQCHLKDGNRRILGLQARYAMLSNRKCSILQLPEEITRTIFFCTQEYPNESKLYWLGESGPLPEVVISHVCRQWRSISLAYPFLWTRFGHDAGQSNHVPLDRFEAYLSRSRSKPLELWFDFHVDDHEEIDLEELLALLEMAISHVHRWKYVYVMSDEDFPLWTVSGMLEWASVPWLEYFAFCNNYDSKYPPSLQPAIFKKGAPNLKSVILDTSIGQKLLPPLQNITTLCFECQDTSEVVDQPFPWPTFVVVLSLPFLVNLSIMGKIFEEPALLDLADPITMKNLENLRFGDTGSSFPSILPFLKAPLLQTLFIKNDSLEALGNSQSEPQGFPSLELLVLFETSFNTQAARYLANMTQSVTNITILKKEDDASLFSVFLHSHGEYWPNLKFVHLDIDIGLRLKEVIQCIQARRDSALILQISDDVLNQWQSTNTPFLGLPYTLGELEKICCIKTVNSKYISVPAVWIEHWPTLQWCPDFILKRKSNVAHQF</sequence>
<evidence type="ECO:0000313" key="2">
    <source>
        <dbReference type="EMBL" id="KAF8903276.1"/>
    </source>
</evidence>
<comment type="caution">
    <text evidence="2">The sequence shown here is derived from an EMBL/GenBank/DDBJ whole genome shotgun (WGS) entry which is preliminary data.</text>
</comment>
<keyword evidence="3" id="KW-1185">Reference proteome</keyword>
<dbReference type="EMBL" id="JADNYJ010000031">
    <property type="protein sequence ID" value="KAF8903276.1"/>
    <property type="molecule type" value="Genomic_DNA"/>
</dbReference>
<organism evidence="2 3">
    <name type="scientific">Gymnopilus junonius</name>
    <name type="common">Spectacular rustgill mushroom</name>
    <name type="synonym">Gymnopilus spectabilis subsp. junonius</name>
    <dbReference type="NCBI Taxonomy" id="109634"/>
    <lineage>
        <taxon>Eukaryota</taxon>
        <taxon>Fungi</taxon>
        <taxon>Dikarya</taxon>
        <taxon>Basidiomycota</taxon>
        <taxon>Agaricomycotina</taxon>
        <taxon>Agaricomycetes</taxon>
        <taxon>Agaricomycetidae</taxon>
        <taxon>Agaricales</taxon>
        <taxon>Agaricineae</taxon>
        <taxon>Hymenogastraceae</taxon>
        <taxon>Gymnopilus</taxon>
    </lineage>
</organism>
<protein>
    <recommendedName>
        <fullName evidence="4">F-box domain-containing protein</fullName>
    </recommendedName>
</protein>
<gene>
    <name evidence="2" type="ORF">CPB84DRAFT_781514</name>
</gene>
<dbReference type="SUPFAM" id="SSF52047">
    <property type="entry name" value="RNI-like"/>
    <property type="match status" value="1"/>
</dbReference>
<proteinExistence type="predicted"/>
<evidence type="ECO:0008006" key="4">
    <source>
        <dbReference type="Google" id="ProtNLM"/>
    </source>
</evidence>
<dbReference type="InterPro" id="IPR032675">
    <property type="entry name" value="LRR_dom_sf"/>
</dbReference>